<comment type="caution">
    <text evidence="6">The sequence shown here is derived from an EMBL/GenBank/DDBJ whole genome shotgun (WGS) entry which is preliminary data.</text>
</comment>
<dbReference type="InterPro" id="IPR002772">
    <property type="entry name" value="Glyco_hydro_3_C"/>
</dbReference>
<evidence type="ECO:0000256" key="2">
    <source>
        <dbReference type="ARBA" id="ARBA00022729"/>
    </source>
</evidence>
<feature type="domain" description="Fibronectin type III-like" evidence="5">
    <location>
        <begin position="701"/>
        <end position="770"/>
    </location>
</feature>
<dbReference type="Pfam" id="PF01915">
    <property type="entry name" value="Glyco_hydro_3_C"/>
    <property type="match status" value="1"/>
</dbReference>
<dbReference type="Gene3D" id="3.40.50.1700">
    <property type="entry name" value="Glycoside hydrolase family 3 C-terminal domain"/>
    <property type="match status" value="1"/>
</dbReference>
<evidence type="ECO:0000313" key="7">
    <source>
        <dbReference type="Proteomes" id="UP001597233"/>
    </source>
</evidence>
<dbReference type="InterPro" id="IPR019800">
    <property type="entry name" value="Glyco_hydro_3_AS"/>
</dbReference>
<dbReference type="Gene3D" id="3.20.20.300">
    <property type="entry name" value="Glycoside hydrolase, family 3, N-terminal domain"/>
    <property type="match status" value="1"/>
</dbReference>
<comment type="similarity">
    <text evidence="1 4">Belongs to the glycosyl hydrolase 3 family.</text>
</comment>
<evidence type="ECO:0000256" key="1">
    <source>
        <dbReference type="ARBA" id="ARBA00005336"/>
    </source>
</evidence>
<dbReference type="EMBL" id="JBHUEH010000014">
    <property type="protein sequence ID" value="MFD1885850.1"/>
    <property type="molecule type" value="Genomic_DNA"/>
</dbReference>
<dbReference type="InterPro" id="IPR036881">
    <property type="entry name" value="Glyco_hydro_3_C_sf"/>
</dbReference>
<protein>
    <submittedName>
        <fullName evidence="6">Glycoside hydrolase family 3 N-terminal domain-containing protein</fullName>
    </submittedName>
</protein>
<keyword evidence="4" id="KW-0326">Glycosidase</keyword>
<dbReference type="Proteomes" id="UP001597233">
    <property type="component" value="Unassembled WGS sequence"/>
</dbReference>
<dbReference type="Pfam" id="PF14310">
    <property type="entry name" value="Fn3-like"/>
    <property type="match status" value="1"/>
</dbReference>
<gene>
    <name evidence="6" type="ORF">ACFSC9_09960</name>
</gene>
<dbReference type="GO" id="GO:0016787">
    <property type="term" value="F:hydrolase activity"/>
    <property type="evidence" value="ECO:0007669"/>
    <property type="project" value="UniProtKB-KW"/>
</dbReference>
<keyword evidence="3 4" id="KW-0378">Hydrolase</keyword>
<keyword evidence="2" id="KW-0732">Signal</keyword>
<dbReference type="RefSeq" id="WP_347324793.1">
    <property type="nucleotide sequence ID" value="NZ_JBCGUH010000004.1"/>
</dbReference>
<dbReference type="InterPro" id="IPR001764">
    <property type="entry name" value="Glyco_hydro_3_N"/>
</dbReference>
<evidence type="ECO:0000256" key="4">
    <source>
        <dbReference type="RuleBase" id="RU361161"/>
    </source>
</evidence>
<accession>A0ABW4RI38</accession>
<dbReference type="PANTHER" id="PTHR42721">
    <property type="entry name" value="SUGAR HYDROLASE-RELATED"/>
    <property type="match status" value="1"/>
</dbReference>
<sequence>MSYKDATLSPQERVQHLLAQMTTDEKIGQLVQPFGWKMFTKNEDGSITLTEAFQQDVREGRIGALYAALRADPWTEVTLETGLSPREGAEALNTIQQYTMEHSRLGIPIMFGEECSHGHMAIGATVYPVPLLAASTWNPELYERMCAAVALETRSQGGVATYSPVLDIVRDPRWGRTEETYGEDPYLAAQLAVSAVRGLQGESLAAPDRVIATLKHFAGYGASEGGRNGAPVHMGLRELHEIDLLPFRKAVEAGAASVMTAYNEIDGVPCTSNDYLLDEVLRKQWGFAGFVITDASAMNMLMQDHGHNVVETGEQATAISLSAGIDLEMSGYMFSRYLSAALEQGLVHMEQLDRAAGRVLDMKFKLGLFDRPYVNPQIAEQVIHSQAHIDLAREVAREGMILLKNDAELLPLPATASGRIAVIGPNANKPYNQLGDYTSPQPAGKIVTPLEGIRAHLAAAGQEERLLYAPGCRIKDGSLEGIPYALEVAAQADTIVLVLGGSSARDFGEGTIDLRTGQSLVHESEESDMESGEGIDRVDLTLAGAQLELFRQLHGLGKPIIIVYINGRPVVERYIDEQADAIIEAWYPGQEGGHALADILFGDVNPSGRLTLSVPRHVGQLPIYYNARATRGKRYLEMDLTPAYPFGYGLSYTRFQYSEPVIERATIDIASIAKPTTPAYADTLTEVSIQITNIGQRAGHEVVQLYITDVVASTTRPAKQLKGFHKIHLQPGETQTVTFPITAEHLEMLDRNLERMIEPGEFRLQLGSHSAEGKTILLTVKA</sequence>
<organism evidence="6 7">
    <name type="scientific">Paenibacillus wenxiniae</name>
    <dbReference type="NCBI Taxonomy" id="1636843"/>
    <lineage>
        <taxon>Bacteria</taxon>
        <taxon>Bacillati</taxon>
        <taxon>Bacillota</taxon>
        <taxon>Bacilli</taxon>
        <taxon>Bacillales</taxon>
        <taxon>Paenibacillaceae</taxon>
        <taxon>Paenibacillus</taxon>
    </lineage>
</organism>
<reference evidence="7" key="1">
    <citation type="journal article" date="2019" name="Int. J. Syst. Evol. Microbiol.">
        <title>The Global Catalogue of Microorganisms (GCM) 10K type strain sequencing project: providing services to taxonomists for standard genome sequencing and annotation.</title>
        <authorList>
            <consortium name="The Broad Institute Genomics Platform"/>
            <consortium name="The Broad Institute Genome Sequencing Center for Infectious Disease"/>
            <person name="Wu L."/>
            <person name="Ma J."/>
        </authorList>
    </citation>
    <scope>NUCLEOTIDE SEQUENCE [LARGE SCALE GENOMIC DNA]</scope>
    <source>
        <strain evidence="7">CCUG 54950</strain>
    </source>
</reference>
<dbReference type="Gene3D" id="2.60.40.10">
    <property type="entry name" value="Immunoglobulins"/>
    <property type="match status" value="1"/>
</dbReference>
<dbReference type="InterPro" id="IPR026891">
    <property type="entry name" value="Fn3-like"/>
</dbReference>
<dbReference type="InterPro" id="IPR013783">
    <property type="entry name" value="Ig-like_fold"/>
</dbReference>
<keyword evidence="7" id="KW-1185">Reference proteome</keyword>
<name>A0ABW4RI38_9BACL</name>
<evidence type="ECO:0000256" key="3">
    <source>
        <dbReference type="ARBA" id="ARBA00022801"/>
    </source>
</evidence>
<dbReference type="PROSITE" id="PS00775">
    <property type="entry name" value="GLYCOSYL_HYDROL_F3"/>
    <property type="match status" value="1"/>
</dbReference>
<proteinExistence type="inferred from homology"/>
<evidence type="ECO:0000259" key="5">
    <source>
        <dbReference type="SMART" id="SM01217"/>
    </source>
</evidence>
<dbReference type="PANTHER" id="PTHR42721:SF3">
    <property type="entry name" value="BETA-D-XYLOSIDASE 5-RELATED"/>
    <property type="match status" value="1"/>
</dbReference>
<dbReference type="PRINTS" id="PR00133">
    <property type="entry name" value="GLHYDRLASE3"/>
</dbReference>
<dbReference type="Pfam" id="PF00933">
    <property type="entry name" value="Glyco_hydro_3"/>
    <property type="match status" value="1"/>
</dbReference>
<dbReference type="SUPFAM" id="SSF52279">
    <property type="entry name" value="Beta-D-glucan exohydrolase, C-terminal domain"/>
    <property type="match status" value="1"/>
</dbReference>
<dbReference type="InterPro" id="IPR017853">
    <property type="entry name" value="GH"/>
</dbReference>
<dbReference type="SUPFAM" id="SSF51445">
    <property type="entry name" value="(Trans)glycosidases"/>
    <property type="match status" value="1"/>
</dbReference>
<dbReference type="InterPro" id="IPR036962">
    <property type="entry name" value="Glyco_hydro_3_N_sf"/>
</dbReference>
<dbReference type="InterPro" id="IPR044993">
    <property type="entry name" value="BXL"/>
</dbReference>
<evidence type="ECO:0000313" key="6">
    <source>
        <dbReference type="EMBL" id="MFD1885850.1"/>
    </source>
</evidence>
<dbReference type="SMART" id="SM01217">
    <property type="entry name" value="Fn3_like"/>
    <property type="match status" value="1"/>
</dbReference>